<keyword evidence="2" id="KW-1185">Reference proteome</keyword>
<protein>
    <submittedName>
        <fullName evidence="1">Uncharacterized protein</fullName>
    </submittedName>
</protein>
<dbReference type="AlphaFoldDB" id="A0A2W7RHA0"/>
<reference evidence="1 2" key="1">
    <citation type="submission" date="2018-06" db="EMBL/GenBank/DDBJ databases">
        <title>Genomic Encyclopedia of Archaeal and Bacterial Type Strains, Phase II (KMG-II): from individual species to whole genera.</title>
        <authorList>
            <person name="Goeker M."/>
        </authorList>
    </citation>
    <scope>NUCLEOTIDE SEQUENCE [LARGE SCALE GENOMIC DNA]</scope>
    <source>
        <strain evidence="1 2">DSM 19830</strain>
    </source>
</reference>
<accession>A0A2W7RHA0</accession>
<sequence>MNKLNILLLALFLFSCNGDNTSEKTLEESSTDLDETVKAEKASDYPCDLYTESFIKEYFPNGENFVNKPSGSSYPTCRYSFTVDGEDYRAELTVADFGGKESTFDKAMSFQSKKEEVSGFENKAYYMSGQGQISTYKGKKMMHISMSKDQGTAGEFKDQTIQAAKEILAKL</sequence>
<dbReference type="RefSeq" id="WP_111317345.1">
    <property type="nucleotide sequence ID" value="NZ_QKZT01000004.1"/>
</dbReference>
<dbReference type="PROSITE" id="PS51257">
    <property type="entry name" value="PROKAR_LIPOPROTEIN"/>
    <property type="match status" value="1"/>
</dbReference>
<evidence type="ECO:0000313" key="1">
    <source>
        <dbReference type="EMBL" id="PZX54937.1"/>
    </source>
</evidence>
<dbReference type="EMBL" id="QKZT01000004">
    <property type="protein sequence ID" value="PZX54937.1"/>
    <property type="molecule type" value="Genomic_DNA"/>
</dbReference>
<name>A0A2W7RHA0_9BACT</name>
<comment type="caution">
    <text evidence="1">The sequence shown here is derived from an EMBL/GenBank/DDBJ whole genome shotgun (WGS) entry which is preliminary data.</text>
</comment>
<dbReference type="Proteomes" id="UP000248882">
    <property type="component" value="Unassembled WGS sequence"/>
</dbReference>
<gene>
    <name evidence="1" type="ORF">LV85_01278</name>
</gene>
<organism evidence="1 2">
    <name type="scientific">Algoriphagus chordae</name>
    <dbReference type="NCBI Taxonomy" id="237019"/>
    <lineage>
        <taxon>Bacteria</taxon>
        <taxon>Pseudomonadati</taxon>
        <taxon>Bacteroidota</taxon>
        <taxon>Cytophagia</taxon>
        <taxon>Cytophagales</taxon>
        <taxon>Cyclobacteriaceae</taxon>
        <taxon>Algoriphagus</taxon>
    </lineage>
</organism>
<evidence type="ECO:0000313" key="2">
    <source>
        <dbReference type="Proteomes" id="UP000248882"/>
    </source>
</evidence>
<dbReference type="OrthoDB" id="9856819at2"/>
<proteinExistence type="predicted"/>